<keyword evidence="6" id="KW-0832">Ubl conjugation</keyword>
<organism evidence="8 9">
    <name type="scientific">Pseudomonas oryzicola</name>
    <dbReference type="NCBI Taxonomy" id="485876"/>
    <lineage>
        <taxon>Bacteria</taxon>
        <taxon>Pseudomonadati</taxon>
        <taxon>Pseudomonadota</taxon>
        <taxon>Gammaproteobacteria</taxon>
        <taxon>Pseudomonadales</taxon>
        <taxon>Pseudomonadaceae</taxon>
        <taxon>Pseudomonas</taxon>
    </lineage>
</organism>
<comment type="similarity">
    <text evidence="6">Belongs to the LRR-containing bacterial E3 ligase family.</text>
</comment>
<keyword evidence="9" id="KW-1185">Reference proteome</keyword>
<dbReference type="PROSITE" id="PS52053">
    <property type="entry name" value="NEL"/>
    <property type="match status" value="1"/>
</dbReference>
<keyword evidence="3" id="KW-0433">Leucine-rich repeat</keyword>
<feature type="active site" description="Glycyl thioester intermediate" evidence="6">
    <location>
        <position position="1296"/>
    </location>
</feature>
<evidence type="ECO:0000256" key="6">
    <source>
        <dbReference type="PROSITE-ProRule" id="PRU01398"/>
    </source>
</evidence>
<accession>A0ABS6QDH3</accession>
<gene>
    <name evidence="8" type="ORF">HU760_016425</name>
</gene>
<evidence type="ECO:0000256" key="4">
    <source>
        <dbReference type="ARBA" id="ARBA00022737"/>
    </source>
</evidence>
<evidence type="ECO:0000313" key="8">
    <source>
        <dbReference type="EMBL" id="MBV4492176.1"/>
    </source>
</evidence>
<evidence type="ECO:0000313" key="9">
    <source>
        <dbReference type="Proteomes" id="UP000609530"/>
    </source>
</evidence>
<dbReference type="SMART" id="SM00369">
    <property type="entry name" value="LRR_TYP"/>
    <property type="match status" value="4"/>
</dbReference>
<feature type="domain" description="NEL" evidence="7">
    <location>
        <begin position="1209"/>
        <end position="1502"/>
    </location>
</feature>
<dbReference type="SUPFAM" id="SSF52058">
    <property type="entry name" value="L domain-like"/>
    <property type="match status" value="1"/>
</dbReference>
<name>A0ABS6QDH3_9PSED</name>
<dbReference type="Pfam" id="PF14496">
    <property type="entry name" value="NEL"/>
    <property type="match status" value="1"/>
</dbReference>
<proteinExistence type="inferred from homology"/>
<dbReference type="EMBL" id="JABWRZ020000001">
    <property type="protein sequence ID" value="MBV4492176.1"/>
    <property type="molecule type" value="Genomic_DNA"/>
</dbReference>
<comment type="catalytic activity">
    <reaction evidence="1">
        <text>S-ubiquitinyl-[E2 ubiquitin-conjugating enzyme]-L-cysteine + [acceptor protein]-L-lysine = [E2 ubiquitin-conjugating enzyme]-L-cysteine + N(6)-ubiquitinyl-[acceptor protein]-L-lysine.</text>
        <dbReference type="EC" id="2.3.2.27"/>
    </reaction>
</comment>
<sequence length="1502" mass="169097">MSQPALHPKLLHPAEDFIAQSLPAWLKSAKPKQLARLQLRFNAYLASQRQMAGFADRLQPLDRFAKQLFERALRQDRQLQLQVDLDNLVWRETRARLDLRAGLIPDYQPYFVRMPALQKLLQNFKANESFFLGTALTLSAARQAEQVVSEDIERIVSLCREVDVGSAYQRHLAQVLTPDFAKALTTDRRLELAVAVEIAAIKQQLDAEDLLMLRIACKDEPAVIKGPLQLEIGALQVLGCRVDGALAVALIEHSRHQPTFPFGVPGRLERVILYSPDDQAQPLRAFANWDEANRVLATAMGNQDYRQAFVRRIALADRATFEQALATRLRDAQPDLEPCRVLEAGGGFASTAAWHMQRIKADARFLAVPTAQADAAASEQRLHELQGAGLVLLNLAGLFVPVIGALLLTDLARQLLTETYEGVRDWQLGHQHEALTHLLQVAFSVATTGAVVVGAQLVRSAFVETLEPVITEDGRQRLWRNELAPYQDTTPPEQLTALDNGLLAEGERHWWRLNGALYRVRQTANGVWRLLHAEGDEAFGPVLERCSARGWRLAYERPLEWQGAALLLGRLWPAAAAMDAVRVEQVLKVADVDEAYLRGLLVERRGLPVQLRDTLQRFAVDARAQAFFSRLEAGETDTDTELWQWCIERLQLRGESVEEQALSIRDAAIELQEEILEHFSRLHLADDPLLGLIQRDFPTLPDAYALDVLEQATEAVRRRMQAESRLPLALAEQARVALQLARLTRMREALYLQGSYRPEVVALCFALLRRHGPGAARFNLLLRRDPYAGAAMERLFAETDLEQAVVLVRRKGQFQLYNGRGLPDEREVAAPQGLFEVLAACLPVEYRVRQGWEGADAPARIRKQVQAWLPGDRQALLRLLGWREARPMASPMQRLADGRMGYPLGGCQSCIGSPQRVVRQRVRALYPGIGDVGVERYVQSLVEMRGGLFENLLRVEQQYRRLDDSLLAWVGEAAGTASSARRRVADSLRRAWQMRSDRSAGAISNDAMLGLSIVAVPVGSLPVLPVGTDFSHVSELTLSALGLDAIPSGFLACFPHLLCLDLSDNALRALPEGLERLTALRQLLMPRNRIRISEPQANVLTGLTLLRSLDLSDNELGDIRLHFDQLPSLRILRLNRAQMTALPTGLEWCALLVFADLRNNQIAELPAALFRAPLQLRRAMHLEGNALPVQDLDRLYGTERLLTTPRPQRHGSAREEWLQTLDPAARQEQEGKWDALNAEPGSLAFFELLRQLTATAEFSKAPDELRFRVWAMLDAAHADTATRRALFDLAAEPTTCVDSVSSLFSRLEVRMHVEQATRGGDPISTRAARLQLAKRLFRVHWIEKIARREIDARYQDGRWGRGNHDEEEIEVNLAYLSGLAERLDLLGQPRHMQFRRLANVSQLQLEEACKEVLEVEAGEQRIVFISERDFWLPVLRAEHPDAFEDLETQFTLRLEALDEQRETLTSDEYWNMSNALRDEREHALARLAQRLTREAIMAPEAQ</sequence>
<keyword evidence="5" id="KW-0843">Virulence</keyword>
<comment type="caution">
    <text evidence="8">The sequence shown here is derived from an EMBL/GenBank/DDBJ whole genome shotgun (WGS) entry which is preliminary data.</text>
</comment>
<dbReference type="InterPro" id="IPR032675">
    <property type="entry name" value="LRR_dom_sf"/>
</dbReference>
<dbReference type="PANTHER" id="PTHR48051">
    <property type="match status" value="1"/>
</dbReference>
<keyword evidence="6" id="KW-0833">Ubl conjugation pathway</keyword>
<comment type="PTM">
    <text evidence="6">Ubiquitinated in the presence of host E1 ubiquitin-activating enzyme, E2 ubiquitin-conjugating enzyme and ubiquitin.</text>
</comment>
<protein>
    <recommendedName>
        <fullName evidence="2">RING-type E3 ubiquitin transferase</fullName>
        <ecNumber evidence="2">2.3.2.27</ecNumber>
    </recommendedName>
</protein>
<dbReference type="InterPro" id="IPR046673">
    <property type="entry name" value="ToxA_N"/>
</dbReference>
<dbReference type="InterPro" id="IPR003591">
    <property type="entry name" value="Leu-rich_rpt_typical-subtyp"/>
</dbReference>
<evidence type="ECO:0000256" key="5">
    <source>
        <dbReference type="ARBA" id="ARBA00023026"/>
    </source>
</evidence>
<reference evidence="8 9" key="1">
    <citation type="journal article" date="2020" name="Microorganisms">
        <title>Reliable Identification of Environmental Pseudomonas Isolates Using the rpoD Gene.</title>
        <authorList>
            <consortium name="The Broad Institute Genome Sequencing Platform"/>
            <person name="Girard L."/>
            <person name="Lood C."/>
            <person name="Rokni-Zadeh H."/>
            <person name="van Noort V."/>
            <person name="Lavigne R."/>
            <person name="De Mot R."/>
        </authorList>
    </citation>
    <scope>NUCLEOTIDE SEQUENCE [LARGE SCALE GENOMIC DNA]</scope>
    <source>
        <strain evidence="8 9">RD9SR1</strain>
    </source>
</reference>
<dbReference type="Gene3D" id="3.80.10.10">
    <property type="entry name" value="Ribonuclease Inhibitor"/>
    <property type="match status" value="1"/>
</dbReference>
<keyword evidence="6" id="KW-1035">Host cytoplasm</keyword>
<evidence type="ECO:0000256" key="2">
    <source>
        <dbReference type="ARBA" id="ARBA00012483"/>
    </source>
</evidence>
<keyword evidence="6" id="KW-0808">Transferase</keyword>
<dbReference type="PANTHER" id="PTHR48051:SF1">
    <property type="entry name" value="RAS SUPPRESSOR PROTEIN 1"/>
    <property type="match status" value="1"/>
</dbReference>
<dbReference type="Pfam" id="PF20178">
    <property type="entry name" value="ToxA_N"/>
    <property type="match status" value="1"/>
</dbReference>
<evidence type="ECO:0000259" key="7">
    <source>
        <dbReference type="PROSITE" id="PS52053"/>
    </source>
</evidence>
<keyword evidence="6" id="KW-0964">Secreted</keyword>
<keyword evidence="4" id="KW-0677">Repeat</keyword>
<dbReference type="Gene3D" id="1.20.58.360">
    <property type="entry name" value="Shigella T3SS effector IpaH defines"/>
    <property type="match status" value="1"/>
</dbReference>
<dbReference type="Proteomes" id="UP000609530">
    <property type="component" value="Unassembled WGS sequence"/>
</dbReference>
<evidence type="ECO:0000256" key="1">
    <source>
        <dbReference type="ARBA" id="ARBA00000900"/>
    </source>
</evidence>
<dbReference type="InterPro" id="IPR029487">
    <property type="entry name" value="NEL_dom"/>
</dbReference>
<dbReference type="InterPro" id="IPR050216">
    <property type="entry name" value="LRR_domain-containing"/>
</dbReference>
<dbReference type="EC" id="2.3.2.27" evidence="2"/>
<dbReference type="RefSeq" id="WP_186678375.1">
    <property type="nucleotide sequence ID" value="NZ_JABWRZ020000001.1"/>
</dbReference>
<evidence type="ECO:0000256" key="3">
    <source>
        <dbReference type="ARBA" id="ARBA00022614"/>
    </source>
</evidence>